<evidence type="ECO:0000256" key="1">
    <source>
        <dbReference type="SAM" id="MobiDB-lite"/>
    </source>
</evidence>
<organism evidence="3">
    <name type="scientific">Anthurium amnicola</name>
    <dbReference type="NCBI Taxonomy" id="1678845"/>
    <lineage>
        <taxon>Eukaryota</taxon>
        <taxon>Viridiplantae</taxon>
        <taxon>Streptophyta</taxon>
        <taxon>Embryophyta</taxon>
        <taxon>Tracheophyta</taxon>
        <taxon>Spermatophyta</taxon>
        <taxon>Magnoliopsida</taxon>
        <taxon>Liliopsida</taxon>
        <taxon>Araceae</taxon>
        <taxon>Pothoideae</taxon>
        <taxon>Potheae</taxon>
        <taxon>Anthurium</taxon>
    </lineage>
</organism>
<proteinExistence type="predicted"/>
<reference evidence="3" key="1">
    <citation type="submission" date="2015-07" db="EMBL/GenBank/DDBJ databases">
        <title>Transcriptome Assembly of Anthurium amnicola.</title>
        <authorList>
            <person name="Suzuki J."/>
        </authorList>
    </citation>
    <scope>NUCLEOTIDE SEQUENCE</scope>
</reference>
<feature type="region of interest" description="Disordered" evidence="1">
    <location>
        <begin position="38"/>
        <end position="60"/>
    </location>
</feature>
<gene>
    <name evidence="3" type="ORF">g.71185</name>
</gene>
<name>A0A1D1YQE2_9ARAE</name>
<dbReference type="EMBL" id="GDJX01011076">
    <property type="protein sequence ID" value="JAT56860.1"/>
    <property type="molecule type" value="Transcribed_RNA"/>
</dbReference>
<evidence type="ECO:0000256" key="2">
    <source>
        <dbReference type="SAM" id="Phobius"/>
    </source>
</evidence>
<feature type="non-terminal residue" evidence="3">
    <location>
        <position position="1"/>
    </location>
</feature>
<feature type="region of interest" description="Disordered" evidence="1">
    <location>
        <begin position="274"/>
        <end position="293"/>
    </location>
</feature>
<dbReference type="AlphaFoldDB" id="A0A1D1YQE2"/>
<feature type="transmembrane region" description="Helical" evidence="2">
    <location>
        <begin position="390"/>
        <end position="412"/>
    </location>
</feature>
<sequence>YIYIYIYTHTHYSADLSRRTSSHLITNPQSSVHNIPPLTLSSSDAGMPSNKKTTSSLSSLHEVDPLPAFAGYDPRHDHDYDDMYDGDGSEMEDDDVDVDDDRVCFRMSRLSIETSECDADADTDLSSDDKKAAKLQAATEDDDDDAISVDSNGGLRYLSAPGTPARLAPRRLPESSRPAWGKAYASETEAGGPARKRGDRSRSSYLCRVDSRVERAWETRRWCHSGGSSPCVVVRPRGRPGAAPMCMDMDEVRACRDLGLDLPCDSAVEIPPAAFDTSSGGDSPVRSWRTPSSPGELHEIPILPSICFRHIADGCLVGSHRRRRHEGHEGEAPGVGAGGGARLCLPPQQLTSPLHKHLDLLNYQHTHTRIHRGYYSWNSLLQVTRRIDRLLLSVCLSAAVGLLLLDASVLLANVTS</sequence>
<keyword evidence="2" id="KW-0812">Transmembrane</keyword>
<feature type="region of interest" description="Disordered" evidence="1">
    <location>
        <begin position="134"/>
        <end position="201"/>
    </location>
</feature>
<evidence type="ECO:0000313" key="3">
    <source>
        <dbReference type="EMBL" id="JAT56860.1"/>
    </source>
</evidence>
<accession>A0A1D1YQE2</accession>
<feature type="compositionally biased region" description="Low complexity" evidence="1">
    <location>
        <begin position="51"/>
        <end position="60"/>
    </location>
</feature>
<keyword evidence="2" id="KW-1133">Transmembrane helix</keyword>
<protein>
    <submittedName>
        <fullName evidence="3">Uncharacterized protein</fullName>
    </submittedName>
</protein>
<keyword evidence="2" id="KW-0472">Membrane</keyword>